<dbReference type="AlphaFoldDB" id="A0A4R2ME14"/>
<name>A0A4R2ME14_RUBGE</name>
<dbReference type="InterPro" id="IPR005586">
    <property type="entry name" value="ABC_trans_aux"/>
</dbReference>
<organism evidence="3 4">
    <name type="scientific">Rubrivivax gelatinosus</name>
    <name type="common">Rhodocyclus gelatinosus</name>
    <name type="synonym">Rhodopseudomonas gelatinosa</name>
    <dbReference type="NCBI Taxonomy" id="28068"/>
    <lineage>
        <taxon>Bacteria</taxon>
        <taxon>Pseudomonadati</taxon>
        <taxon>Pseudomonadota</taxon>
        <taxon>Betaproteobacteria</taxon>
        <taxon>Burkholderiales</taxon>
        <taxon>Sphaerotilaceae</taxon>
        <taxon>Rubrivivax</taxon>
    </lineage>
</organism>
<feature type="chain" id="PRO_5020946017" description="ABC-type transport auxiliary lipoprotein component domain-containing protein" evidence="1">
    <location>
        <begin position="27"/>
        <end position="197"/>
    </location>
</feature>
<dbReference type="SUPFAM" id="SSF159594">
    <property type="entry name" value="XCC0632-like"/>
    <property type="match status" value="1"/>
</dbReference>
<evidence type="ECO:0000313" key="3">
    <source>
        <dbReference type="EMBL" id="TCP04631.1"/>
    </source>
</evidence>
<feature type="domain" description="ABC-type transport auxiliary lipoprotein component" evidence="2">
    <location>
        <begin position="34"/>
        <end position="196"/>
    </location>
</feature>
<accession>A0A4R2ME14</accession>
<dbReference type="OrthoDB" id="1494661at2"/>
<reference evidence="3 4" key="1">
    <citation type="submission" date="2019-03" db="EMBL/GenBank/DDBJ databases">
        <title>Genomic Encyclopedia of Type Strains, Phase IV (KMG-IV): sequencing the most valuable type-strain genomes for metagenomic binning, comparative biology and taxonomic classification.</title>
        <authorList>
            <person name="Goeker M."/>
        </authorList>
    </citation>
    <scope>NUCLEOTIDE SEQUENCE [LARGE SCALE GENOMIC DNA]</scope>
    <source>
        <strain evidence="3 4">DSM 1709</strain>
    </source>
</reference>
<keyword evidence="1" id="KW-0732">Signal</keyword>
<dbReference type="Gene3D" id="3.40.50.10610">
    <property type="entry name" value="ABC-type transport auxiliary lipoprotein component"/>
    <property type="match status" value="1"/>
</dbReference>
<dbReference type="Proteomes" id="UP000295106">
    <property type="component" value="Unassembled WGS sequence"/>
</dbReference>
<dbReference type="RefSeq" id="WP_132645119.1">
    <property type="nucleotide sequence ID" value="NZ_CP181386.1"/>
</dbReference>
<protein>
    <recommendedName>
        <fullName evidence="2">ABC-type transport auxiliary lipoprotein component domain-containing protein</fullName>
    </recommendedName>
</protein>
<evidence type="ECO:0000313" key="4">
    <source>
        <dbReference type="Proteomes" id="UP000295106"/>
    </source>
</evidence>
<gene>
    <name evidence="3" type="ORF">EV684_102392</name>
</gene>
<sequence>MSTPPCPLRRRLAGAAALALAGCAAAPGPPRRLYRLDTAAPEPVPEAPAAAEVWAIWPTVALPEYLQRDALLVATDDARLQPLDGERWAEPLRDALPRLLRADLERLRGAGSTWLAPVPAGLVAARLLRLELAELHAAALPPGVRCVARWWLEDPAARQPPRAGSATLHEPQAGTGAEEIVRAHRRVLWRLARLIAA</sequence>
<dbReference type="EMBL" id="SLXD01000002">
    <property type="protein sequence ID" value="TCP04631.1"/>
    <property type="molecule type" value="Genomic_DNA"/>
</dbReference>
<dbReference type="GeneID" id="99684823"/>
<proteinExistence type="predicted"/>
<dbReference type="Pfam" id="PF03886">
    <property type="entry name" value="ABC_trans_aux"/>
    <property type="match status" value="1"/>
</dbReference>
<feature type="signal peptide" evidence="1">
    <location>
        <begin position="1"/>
        <end position="26"/>
    </location>
</feature>
<evidence type="ECO:0000256" key="1">
    <source>
        <dbReference type="SAM" id="SignalP"/>
    </source>
</evidence>
<evidence type="ECO:0000259" key="2">
    <source>
        <dbReference type="Pfam" id="PF03886"/>
    </source>
</evidence>
<comment type="caution">
    <text evidence="3">The sequence shown here is derived from an EMBL/GenBank/DDBJ whole genome shotgun (WGS) entry which is preliminary data.</text>
</comment>